<feature type="domain" description="Uroporphyrinogen decarboxylase (URO-D)" evidence="1">
    <location>
        <begin position="194"/>
        <end position="379"/>
    </location>
</feature>
<keyword evidence="3" id="KW-1185">Reference proteome</keyword>
<reference evidence="3" key="1">
    <citation type="submission" date="2017-02" db="EMBL/GenBank/DDBJ databases">
        <title>Comparative genomics and description of representatives of a novel lineage of planctomycetes thriving in anoxic sediments.</title>
        <authorList>
            <person name="Spring S."/>
            <person name="Bunk B."/>
            <person name="Sproer C."/>
        </authorList>
    </citation>
    <scope>NUCLEOTIDE SEQUENCE [LARGE SCALE GENOMIC DNA]</scope>
    <source>
        <strain evidence="3">SM-Chi-D1</strain>
    </source>
</reference>
<dbReference type="GO" id="GO:0006779">
    <property type="term" value="P:porphyrin-containing compound biosynthetic process"/>
    <property type="evidence" value="ECO:0007669"/>
    <property type="project" value="InterPro"/>
</dbReference>
<gene>
    <name evidence="2" type="ORF">SMSP2_00416</name>
</gene>
<dbReference type="STRING" id="1851148.SMSP2_00416"/>
<dbReference type="InterPro" id="IPR038071">
    <property type="entry name" value="UROD/MetE-like_sf"/>
</dbReference>
<dbReference type="AlphaFoldDB" id="A0A1Q2MCQ0"/>
<dbReference type="EMBL" id="CP019646">
    <property type="protein sequence ID" value="AQQ70077.1"/>
    <property type="molecule type" value="Genomic_DNA"/>
</dbReference>
<name>A0A1Q2MCQ0_9BACT</name>
<dbReference type="Pfam" id="PF01208">
    <property type="entry name" value="URO-D"/>
    <property type="match status" value="1"/>
</dbReference>
<dbReference type="OrthoDB" id="9778540at2"/>
<dbReference type="SUPFAM" id="SSF51726">
    <property type="entry name" value="UROD/MetE-like"/>
    <property type="match status" value="1"/>
</dbReference>
<organism evidence="2 3">
    <name type="scientific">Limihaloglobus sulfuriphilus</name>
    <dbReference type="NCBI Taxonomy" id="1851148"/>
    <lineage>
        <taxon>Bacteria</taxon>
        <taxon>Pseudomonadati</taxon>
        <taxon>Planctomycetota</taxon>
        <taxon>Phycisphaerae</taxon>
        <taxon>Sedimentisphaerales</taxon>
        <taxon>Sedimentisphaeraceae</taxon>
        <taxon>Limihaloglobus</taxon>
    </lineage>
</organism>
<accession>A0A1Q2MCQ0</accession>
<evidence type="ECO:0000259" key="1">
    <source>
        <dbReference type="Pfam" id="PF01208"/>
    </source>
</evidence>
<protein>
    <submittedName>
        <fullName evidence="2">Uroporphyrinogen decarboxylase (URO-D)</fullName>
    </submittedName>
</protein>
<evidence type="ECO:0000313" key="2">
    <source>
        <dbReference type="EMBL" id="AQQ70077.1"/>
    </source>
</evidence>
<dbReference type="Proteomes" id="UP000188181">
    <property type="component" value="Chromosome"/>
</dbReference>
<proteinExistence type="predicted"/>
<dbReference type="GO" id="GO:0004853">
    <property type="term" value="F:uroporphyrinogen decarboxylase activity"/>
    <property type="evidence" value="ECO:0007669"/>
    <property type="project" value="InterPro"/>
</dbReference>
<sequence>MNDRQRVMAILNYEQADRVPVVHFGYWYDTLDKWAGQGHISKEIARNWADGSPEDTELAEILGFDLNWGAAYSPNVGLIPLFESKVLKVHPDGSEELLQGDGTVVLHKEGAGSIPAEIDHTLKDRRSWEQYYLPKLQFSPDRIEKSLVNTGKQYKRFDQGGLEYLQNPDTLSGIHCGSMFGTIRNWLGVVGASYMMMDDPELLDEIIETVANLAYKCVEYTLKKGCKFDFGHYWEDICFKNGPLVTPSFFEEKVGPYYKKTTSMLNDHGINIVSLDCDGMIDALVPIWLENGVNTMFPIEVGTWNASIAPWRQQYGKELRGVGGMNKTVFARDRAAIDAEIERLRPLVELGGYIPCPDHRLAPDAEWDNVKYYCEKMRETF</sequence>
<dbReference type="KEGG" id="pbas:SMSP2_00416"/>
<dbReference type="InterPro" id="IPR000257">
    <property type="entry name" value="Uroporphyrinogen_deCOase"/>
</dbReference>
<evidence type="ECO:0000313" key="3">
    <source>
        <dbReference type="Proteomes" id="UP000188181"/>
    </source>
</evidence>
<dbReference type="Gene3D" id="3.20.20.210">
    <property type="match status" value="1"/>
</dbReference>